<dbReference type="PROSITE" id="PS51007">
    <property type="entry name" value="CYTC"/>
    <property type="match status" value="1"/>
</dbReference>
<gene>
    <name evidence="7" type="ORF">Asulf_00264</name>
</gene>
<proteinExistence type="predicted"/>
<evidence type="ECO:0000313" key="8">
    <source>
        <dbReference type="Proteomes" id="UP000013307"/>
    </source>
</evidence>
<keyword evidence="5" id="KW-0812">Transmembrane</keyword>
<keyword evidence="5" id="KW-1133">Transmembrane helix</keyword>
<accession>N0BDG2</accession>
<sequence length="176" mass="19535">MGRYGIYIVVGSVLGVLLGLFLYSMLFEGHLGYDQRSQMGPMGSGYGDGRYYPPGCCQGPVSFESNGERIYYTGINDEGERIPFTGGPTWLRVHGGSCVNCHGRDGTGGFVPMMCDEKSPDIRYSALVEEGMSEDEIKTAITKGVHENETLNYCMPRWQMGERDLNDLISYLKKLD</sequence>
<dbReference type="KEGG" id="ast:Asulf_00264"/>
<evidence type="ECO:0000256" key="1">
    <source>
        <dbReference type="ARBA" id="ARBA00022617"/>
    </source>
</evidence>
<evidence type="ECO:0000259" key="6">
    <source>
        <dbReference type="PROSITE" id="PS51007"/>
    </source>
</evidence>
<dbReference type="InterPro" id="IPR009056">
    <property type="entry name" value="Cyt_c-like_dom"/>
</dbReference>
<evidence type="ECO:0000256" key="3">
    <source>
        <dbReference type="ARBA" id="ARBA00023004"/>
    </source>
</evidence>
<evidence type="ECO:0000256" key="2">
    <source>
        <dbReference type="ARBA" id="ARBA00022723"/>
    </source>
</evidence>
<protein>
    <recommendedName>
        <fullName evidence="6">Cytochrome c domain-containing protein</fullName>
    </recommendedName>
</protein>
<dbReference type="InterPro" id="IPR036909">
    <property type="entry name" value="Cyt_c-like_dom_sf"/>
</dbReference>
<evidence type="ECO:0000256" key="5">
    <source>
        <dbReference type="SAM" id="Phobius"/>
    </source>
</evidence>
<dbReference type="GO" id="GO:0009055">
    <property type="term" value="F:electron transfer activity"/>
    <property type="evidence" value="ECO:0007669"/>
    <property type="project" value="InterPro"/>
</dbReference>
<dbReference type="Gene3D" id="1.10.760.10">
    <property type="entry name" value="Cytochrome c-like domain"/>
    <property type="match status" value="1"/>
</dbReference>
<name>N0BDG2_9EURY</name>
<reference evidence="7 8" key="1">
    <citation type="journal article" date="2013" name="Genome Announc.">
        <title>Complete Genome Sequence of the Thermophilic and Facultatively Chemolithoautotrophic Sulfate Reducer Archaeoglobus sulfaticallidus Strain PM70-1T.</title>
        <authorList>
            <person name="Stokke R."/>
            <person name="Hocking W.P."/>
            <person name="Steinsbu B.O."/>
            <person name="Steen I.H."/>
        </authorList>
    </citation>
    <scope>NUCLEOTIDE SEQUENCE [LARGE SCALE GENOMIC DNA]</scope>
    <source>
        <strain evidence="7">PM70-1</strain>
    </source>
</reference>
<dbReference type="EMBL" id="CP005290">
    <property type="protein sequence ID" value="AGK60297.1"/>
    <property type="molecule type" value="Genomic_DNA"/>
</dbReference>
<dbReference type="STRING" id="387631.Asulf_00264"/>
<dbReference type="OrthoDB" id="142128at2157"/>
<dbReference type="SUPFAM" id="SSF46626">
    <property type="entry name" value="Cytochrome c"/>
    <property type="match status" value="1"/>
</dbReference>
<dbReference type="GO" id="GO:0020037">
    <property type="term" value="F:heme binding"/>
    <property type="evidence" value="ECO:0007669"/>
    <property type="project" value="InterPro"/>
</dbReference>
<keyword evidence="3 4" id="KW-0408">Iron</keyword>
<evidence type="ECO:0000256" key="4">
    <source>
        <dbReference type="PROSITE-ProRule" id="PRU00433"/>
    </source>
</evidence>
<dbReference type="AlphaFoldDB" id="N0BDG2"/>
<feature type="domain" description="Cytochrome c" evidence="6">
    <location>
        <begin position="62"/>
        <end position="176"/>
    </location>
</feature>
<keyword evidence="1 4" id="KW-0349">Heme</keyword>
<dbReference type="Proteomes" id="UP000013307">
    <property type="component" value="Chromosome"/>
</dbReference>
<keyword evidence="2 4" id="KW-0479">Metal-binding</keyword>
<keyword evidence="8" id="KW-1185">Reference proteome</keyword>
<keyword evidence="5" id="KW-0472">Membrane</keyword>
<dbReference type="eggNOG" id="arCOG06111">
    <property type="taxonomic scope" value="Archaea"/>
</dbReference>
<organism evidence="7 8">
    <name type="scientific">Archaeoglobus sulfaticallidus PM70-1</name>
    <dbReference type="NCBI Taxonomy" id="387631"/>
    <lineage>
        <taxon>Archaea</taxon>
        <taxon>Methanobacteriati</taxon>
        <taxon>Methanobacteriota</taxon>
        <taxon>Archaeoglobi</taxon>
        <taxon>Archaeoglobales</taxon>
        <taxon>Archaeoglobaceae</taxon>
        <taxon>Archaeoglobus</taxon>
    </lineage>
</organism>
<dbReference type="Pfam" id="PF13442">
    <property type="entry name" value="Cytochrome_CBB3"/>
    <property type="match status" value="1"/>
</dbReference>
<evidence type="ECO:0000313" key="7">
    <source>
        <dbReference type="EMBL" id="AGK60297.1"/>
    </source>
</evidence>
<dbReference type="HOGENOM" id="CLU_111443_0_0_2"/>
<dbReference type="GO" id="GO:0046872">
    <property type="term" value="F:metal ion binding"/>
    <property type="evidence" value="ECO:0007669"/>
    <property type="project" value="UniProtKB-KW"/>
</dbReference>
<feature type="transmembrane region" description="Helical" evidence="5">
    <location>
        <begin position="6"/>
        <end position="27"/>
    </location>
</feature>